<accession>A0A314YSM4</accession>
<reference evidence="1 2" key="1">
    <citation type="submission" date="2018-02" db="EMBL/GenBank/DDBJ databases">
        <title>Draft genome of wild Prunus yedoensis var. nudiflora.</title>
        <authorList>
            <person name="Baek S."/>
            <person name="Kim J.-H."/>
            <person name="Choi K."/>
            <person name="Kim G.-B."/>
            <person name="Cho A."/>
            <person name="Jang H."/>
            <person name="Shin C.-H."/>
            <person name="Yu H.-J."/>
            <person name="Mun J.-H."/>
        </authorList>
    </citation>
    <scope>NUCLEOTIDE SEQUENCE [LARGE SCALE GENOMIC DNA]</scope>
    <source>
        <strain evidence="2">cv. Jeju island</strain>
        <tissue evidence="1">Leaf</tissue>
    </source>
</reference>
<dbReference type="AlphaFoldDB" id="A0A314YSM4"/>
<organism evidence="1 2">
    <name type="scientific">Prunus yedoensis var. nudiflora</name>
    <dbReference type="NCBI Taxonomy" id="2094558"/>
    <lineage>
        <taxon>Eukaryota</taxon>
        <taxon>Viridiplantae</taxon>
        <taxon>Streptophyta</taxon>
        <taxon>Embryophyta</taxon>
        <taxon>Tracheophyta</taxon>
        <taxon>Spermatophyta</taxon>
        <taxon>Magnoliopsida</taxon>
        <taxon>eudicotyledons</taxon>
        <taxon>Gunneridae</taxon>
        <taxon>Pentapetalae</taxon>
        <taxon>rosids</taxon>
        <taxon>fabids</taxon>
        <taxon>Rosales</taxon>
        <taxon>Rosaceae</taxon>
        <taxon>Amygdaloideae</taxon>
        <taxon>Amygdaleae</taxon>
        <taxon>Prunus</taxon>
    </lineage>
</organism>
<dbReference type="Proteomes" id="UP000250321">
    <property type="component" value="Unassembled WGS sequence"/>
</dbReference>
<keyword evidence="2" id="KW-1185">Reference proteome</keyword>
<evidence type="ECO:0000313" key="2">
    <source>
        <dbReference type="Proteomes" id="UP000250321"/>
    </source>
</evidence>
<name>A0A314YSM4_PRUYE</name>
<dbReference type="EMBL" id="PJQY01000638">
    <property type="protein sequence ID" value="PQQ09179.1"/>
    <property type="molecule type" value="Genomic_DNA"/>
</dbReference>
<comment type="caution">
    <text evidence="1">The sequence shown here is derived from an EMBL/GenBank/DDBJ whole genome shotgun (WGS) entry which is preliminary data.</text>
</comment>
<sequence length="91" mass="10007">MERRAFVEGQLHEPLRPLAMVIWVRQGENGLGLAYKVSVGVKEDFWGLRTWASIGFGKGVLCGPTFCPPFSLLFGKGARLQKVGLTAWQGS</sequence>
<protein>
    <submittedName>
        <fullName evidence="1">Uncharacterized protein</fullName>
    </submittedName>
</protein>
<evidence type="ECO:0000313" key="1">
    <source>
        <dbReference type="EMBL" id="PQQ09179.1"/>
    </source>
</evidence>
<proteinExistence type="predicted"/>
<gene>
    <name evidence="1" type="ORF">Pyn_10125</name>
</gene>